<dbReference type="PANTHER" id="PTHR30487:SF0">
    <property type="entry name" value="PREPILIN LEADER PEPTIDASE_N-METHYLTRANSFERASE-RELATED"/>
    <property type="match status" value="1"/>
</dbReference>
<dbReference type="EMBL" id="QFVP01000025">
    <property type="protein sequence ID" value="THE33774.1"/>
    <property type="molecule type" value="Genomic_DNA"/>
</dbReference>
<comment type="caution">
    <text evidence="5">The sequence shown here is derived from an EMBL/GenBank/DDBJ whole genome shotgun (WGS) entry which is preliminary data.</text>
</comment>
<dbReference type="RefSeq" id="WP_048223470.1">
    <property type="nucleotide sequence ID" value="NZ_QFVP01000025.1"/>
</dbReference>
<evidence type="ECO:0000256" key="1">
    <source>
        <dbReference type="ARBA" id="ARBA00005801"/>
    </source>
</evidence>
<comment type="similarity">
    <text evidence="1 2">Belongs to the peptidase A24 family.</text>
</comment>
<dbReference type="InterPro" id="IPR050882">
    <property type="entry name" value="Prepilin_peptidase/N-MTase"/>
</dbReference>
<proteinExistence type="inferred from homology"/>
<gene>
    <name evidence="5" type="ORF">DJ535_23290</name>
</gene>
<evidence type="ECO:0000259" key="4">
    <source>
        <dbReference type="Pfam" id="PF01478"/>
    </source>
</evidence>
<dbReference type="Proteomes" id="UP000306790">
    <property type="component" value="Unassembled WGS sequence"/>
</dbReference>
<evidence type="ECO:0000256" key="3">
    <source>
        <dbReference type="SAM" id="Phobius"/>
    </source>
</evidence>
<dbReference type="InterPro" id="IPR000045">
    <property type="entry name" value="Prepilin_IV_endopep_pep"/>
</dbReference>
<evidence type="ECO:0000256" key="2">
    <source>
        <dbReference type="RuleBase" id="RU003793"/>
    </source>
</evidence>
<evidence type="ECO:0000313" key="6">
    <source>
        <dbReference type="Proteomes" id="UP000306790"/>
    </source>
</evidence>
<evidence type="ECO:0000313" key="5">
    <source>
        <dbReference type="EMBL" id="THE33774.1"/>
    </source>
</evidence>
<feature type="transmembrane region" description="Helical" evidence="3">
    <location>
        <begin position="102"/>
        <end position="123"/>
    </location>
</feature>
<dbReference type="Pfam" id="PF01478">
    <property type="entry name" value="Peptidase_A24"/>
    <property type="match status" value="1"/>
</dbReference>
<name>A0ABY2PND9_9ENTR</name>
<feature type="transmembrane region" description="Helical" evidence="3">
    <location>
        <begin position="55"/>
        <end position="73"/>
    </location>
</feature>
<keyword evidence="6" id="KW-1185">Reference proteome</keyword>
<accession>A0ABY2PND9</accession>
<keyword evidence="3" id="KW-0472">Membrane</keyword>
<feature type="domain" description="Prepilin type IV endopeptidase peptidase" evidence="4">
    <location>
        <begin position="11"/>
        <end position="116"/>
    </location>
</feature>
<protein>
    <submittedName>
        <fullName evidence="5">Prepilin peptidase</fullName>
    </submittedName>
</protein>
<reference evidence="5 6" key="1">
    <citation type="submission" date="2018-05" db="EMBL/GenBank/DDBJ databases">
        <title>Isolation and genomic analyses of lactose-positive bacteria from faecal samples of preterm neonates.</title>
        <authorList>
            <person name="Chen Y."/>
            <person name="Brook T.C."/>
            <person name="O'Neill I."/>
            <person name="Soe C.Z."/>
            <person name="Hall L.J."/>
            <person name="Hoyles L."/>
        </authorList>
    </citation>
    <scope>NUCLEOTIDE SEQUENCE [LARGE SCALE GENOMIC DNA]</scope>
    <source>
        <strain evidence="5 6">P080C CL</strain>
    </source>
</reference>
<keyword evidence="3" id="KW-1133">Transmembrane helix</keyword>
<dbReference type="PANTHER" id="PTHR30487">
    <property type="entry name" value="TYPE 4 PREPILIN-LIKE PROTEINS LEADER PEPTIDE-PROCESSING ENZYME"/>
    <property type="match status" value="1"/>
</dbReference>
<feature type="transmembrane region" description="Helical" evidence="3">
    <location>
        <begin position="135"/>
        <end position="152"/>
    </location>
</feature>
<organism evidence="5 6">
    <name type="scientific">Citrobacter murliniae</name>
    <dbReference type="NCBI Taxonomy" id="67829"/>
    <lineage>
        <taxon>Bacteria</taxon>
        <taxon>Pseudomonadati</taxon>
        <taxon>Pseudomonadota</taxon>
        <taxon>Gammaproteobacteria</taxon>
        <taxon>Enterobacterales</taxon>
        <taxon>Enterobacteriaceae</taxon>
        <taxon>Citrobacter</taxon>
        <taxon>Citrobacter freundii complex</taxon>
    </lineage>
</organism>
<dbReference type="PRINTS" id="PR00864">
    <property type="entry name" value="PREPILNPTASE"/>
</dbReference>
<dbReference type="InterPro" id="IPR014032">
    <property type="entry name" value="Peptidase_A24A_bac"/>
</dbReference>
<sequence length="155" mass="17346">MYINLLFLFTYTSLCGLLWIQDLRTGLLPDKFTCPLLWSGLIYHQCCKPAELSDAVWGAAVGYSVFSLIYWSYRLVRRQEGLGYGDVKFLAALGAWHRWESLPLLVFTAACLACCIIGIRSVTDGRKVLKNPLPFGPYLAAAGFIIGWVNLMQGD</sequence>
<keyword evidence="3" id="KW-0812">Transmembrane</keyword>
<dbReference type="Gene3D" id="1.20.120.1220">
    <property type="match status" value="1"/>
</dbReference>